<keyword evidence="3" id="KW-0233">DNA recombination</keyword>
<dbReference type="Pfam" id="PF20172">
    <property type="entry name" value="DUF6538"/>
    <property type="match status" value="1"/>
</dbReference>
<dbReference type="Proteomes" id="UP001180616">
    <property type="component" value="Chromosome"/>
</dbReference>
<dbReference type="InterPro" id="IPR011010">
    <property type="entry name" value="DNA_brk_join_enz"/>
</dbReference>
<dbReference type="RefSeq" id="WP_309541893.1">
    <property type="nucleotide sequence ID" value="NZ_CP133659.1"/>
</dbReference>
<accession>A0ABY9R4L7</accession>
<dbReference type="InterPro" id="IPR046668">
    <property type="entry name" value="DUF6538"/>
</dbReference>
<comment type="similarity">
    <text evidence="1">Belongs to the 'phage' integrase family.</text>
</comment>
<dbReference type="SUPFAM" id="SSF56349">
    <property type="entry name" value="DNA breaking-rejoining enzymes"/>
    <property type="match status" value="1"/>
</dbReference>
<evidence type="ECO:0000313" key="6">
    <source>
        <dbReference type="Proteomes" id="UP001180616"/>
    </source>
</evidence>
<dbReference type="InterPro" id="IPR002104">
    <property type="entry name" value="Integrase_catalytic"/>
</dbReference>
<dbReference type="CDD" id="cd01184">
    <property type="entry name" value="INT_C_like_1"/>
    <property type="match status" value="1"/>
</dbReference>
<evidence type="ECO:0000313" key="5">
    <source>
        <dbReference type="EMBL" id="WMW65958.1"/>
    </source>
</evidence>
<gene>
    <name evidence="5" type="ORF">KPS_000494</name>
</gene>
<name>A0ABY9R4L7_9BACT</name>
<reference evidence="5" key="1">
    <citation type="submission" date="2023-09" db="EMBL/GenBank/DDBJ databases">
        <authorList>
            <consortium name="CW5 consortium"/>
            <person name="Lu C.-W."/>
        </authorList>
    </citation>
    <scope>NUCLEOTIDE SEQUENCE</scope>
    <source>
        <strain evidence="5">KPS</strain>
    </source>
</reference>
<dbReference type="EMBL" id="CP133659">
    <property type="protein sequence ID" value="WMW65958.1"/>
    <property type="molecule type" value="Genomic_DNA"/>
</dbReference>
<sequence length="592" mass="67818">MPKHPRLFRRGATYYHRAVVPQDIKATYPKTEETFSLRTTDYKEALRRVRIAAVEVDRRFEAHRRMLAESGSKAPLKELADSDIDRVAAAYYAHLLEEDEEIRIQGFTDDGVEDQKLTAIVQTDDPEVINRLLAARLQERPSFTDHQAATSMVVDNTKHGYARGRVDAFIANEAEDVLNWDNINIRLEPSSPSWPRLARALQAATLKAYEAIRRRDEGEVIETPKAAGVPPESRTPLLSMAVEEWIAEKSRTSWVPKTEKEHRVWMDHFISLTGDRPLDSYTKADARAFKAVLLRLPPNWVKVAELRGLPIEKAADKAKKLGLAPMSDHNVNKLMRYVGSFWTWAQGHYDEATAHPFNGLQIKLKKNVRDERDPFTTDELRTIFNAPIYTGCKSAERWHKAGSVIPIESAYYWVPLISLYTGARLGEIIQLYTSDIREEDGITFFDINDDGEDKRLKTTYSRRTIPVHQALVDMGFMDLVARRRSEGHHRLFPNTEMGKDGYYSSPFSKRFSRFLKYTGIKHKTNAFHSFRHCFEDACRDSDISTEIMNALQGHSEKGMAARYGKGFALKKLAEAMGQLRFRGLDLSHLMRR</sequence>
<organism evidence="5 6">
    <name type="scientific">Nitratidesulfovibrio liaohensis</name>
    <dbReference type="NCBI Taxonomy" id="2604158"/>
    <lineage>
        <taxon>Bacteria</taxon>
        <taxon>Pseudomonadati</taxon>
        <taxon>Thermodesulfobacteriota</taxon>
        <taxon>Desulfovibrionia</taxon>
        <taxon>Desulfovibrionales</taxon>
        <taxon>Desulfovibrionaceae</taxon>
        <taxon>Nitratidesulfovibrio</taxon>
    </lineage>
</organism>
<evidence type="ECO:0000256" key="1">
    <source>
        <dbReference type="ARBA" id="ARBA00008857"/>
    </source>
</evidence>
<evidence type="ECO:0000256" key="3">
    <source>
        <dbReference type="ARBA" id="ARBA00023172"/>
    </source>
</evidence>
<evidence type="ECO:0000259" key="4">
    <source>
        <dbReference type="PROSITE" id="PS51898"/>
    </source>
</evidence>
<dbReference type="PANTHER" id="PTHR30349">
    <property type="entry name" value="PHAGE INTEGRASE-RELATED"/>
    <property type="match status" value="1"/>
</dbReference>
<dbReference type="Pfam" id="PF00589">
    <property type="entry name" value="Phage_integrase"/>
    <property type="match status" value="1"/>
</dbReference>
<keyword evidence="2" id="KW-0238">DNA-binding</keyword>
<dbReference type="Gene3D" id="1.10.443.10">
    <property type="entry name" value="Intergrase catalytic core"/>
    <property type="match status" value="1"/>
</dbReference>
<dbReference type="InterPro" id="IPR050090">
    <property type="entry name" value="Tyrosine_recombinase_XerCD"/>
</dbReference>
<evidence type="ECO:0000256" key="2">
    <source>
        <dbReference type="ARBA" id="ARBA00023125"/>
    </source>
</evidence>
<proteinExistence type="inferred from homology"/>
<dbReference type="PROSITE" id="PS51898">
    <property type="entry name" value="TYR_RECOMBINASE"/>
    <property type="match status" value="1"/>
</dbReference>
<protein>
    <submittedName>
        <fullName evidence="5">Site-specific integrase</fullName>
    </submittedName>
</protein>
<dbReference type="PANTHER" id="PTHR30349:SF41">
    <property type="entry name" value="INTEGRASE_RECOMBINASE PROTEIN MJ0367-RELATED"/>
    <property type="match status" value="1"/>
</dbReference>
<dbReference type="InterPro" id="IPR013762">
    <property type="entry name" value="Integrase-like_cat_sf"/>
</dbReference>
<keyword evidence="6" id="KW-1185">Reference proteome</keyword>
<feature type="domain" description="Tyr recombinase" evidence="4">
    <location>
        <begin position="370"/>
        <end position="577"/>
    </location>
</feature>